<comment type="caution">
    <text evidence="2">The sequence shown here is derived from an EMBL/GenBank/DDBJ whole genome shotgun (WGS) entry which is preliminary data.</text>
</comment>
<dbReference type="VEuPathDB" id="FungiDB:MPH_13325"/>
<reference evidence="2 3" key="1">
    <citation type="journal article" date="2012" name="BMC Genomics">
        <title>Tools to kill: Genome of one of the most destructive plant pathogenic fungi Macrophomina phaseolina.</title>
        <authorList>
            <person name="Islam M.S."/>
            <person name="Haque M.S."/>
            <person name="Islam M.M."/>
            <person name="Emdad E.M."/>
            <person name="Halim A."/>
            <person name="Hossen Q.M.M."/>
            <person name="Hossain M.Z."/>
            <person name="Ahmed B."/>
            <person name="Rahim S."/>
            <person name="Rahman M.S."/>
            <person name="Alam M.M."/>
            <person name="Hou S."/>
            <person name="Wan X."/>
            <person name="Saito J.A."/>
            <person name="Alam M."/>
        </authorList>
    </citation>
    <scope>NUCLEOTIDE SEQUENCE [LARGE SCALE GENOMIC DNA]</scope>
    <source>
        <strain evidence="2 3">MS6</strain>
    </source>
</reference>
<sequence>MDRAILGACDLSMFASAHWSPSVVPRISALNTLALLRVPVLYIIGTGVVHHTGRATLAVTRRILLMVLICLPCAGFTSLAVLLLLFAGGFVIPSYQTSAPYAATGTKHAFAAFTATAGCIPFVIRLRARRCCATLFPFAPTPPILPRGI</sequence>
<feature type="transmembrane region" description="Helical" evidence="1">
    <location>
        <begin position="108"/>
        <end position="126"/>
    </location>
</feature>
<dbReference type="Proteomes" id="UP000007129">
    <property type="component" value="Unassembled WGS sequence"/>
</dbReference>
<keyword evidence="1" id="KW-1133">Transmembrane helix</keyword>
<name>K2R9V3_MACPH</name>
<dbReference type="EMBL" id="AHHD01000593">
    <property type="protein sequence ID" value="EKG09622.1"/>
    <property type="molecule type" value="Genomic_DNA"/>
</dbReference>
<dbReference type="AlphaFoldDB" id="K2R9V3"/>
<evidence type="ECO:0000313" key="2">
    <source>
        <dbReference type="EMBL" id="EKG09622.1"/>
    </source>
</evidence>
<proteinExistence type="predicted"/>
<keyword evidence="1" id="KW-0812">Transmembrane</keyword>
<gene>
    <name evidence="2" type="ORF">MPH_13325</name>
</gene>
<feature type="transmembrane region" description="Helical" evidence="1">
    <location>
        <begin position="63"/>
        <end position="88"/>
    </location>
</feature>
<dbReference type="HOGENOM" id="CLU_1750052_0_0_1"/>
<accession>K2R9V3</accession>
<evidence type="ECO:0000256" key="1">
    <source>
        <dbReference type="SAM" id="Phobius"/>
    </source>
</evidence>
<organism evidence="2 3">
    <name type="scientific">Macrophomina phaseolina (strain MS6)</name>
    <name type="common">Charcoal rot fungus</name>
    <dbReference type="NCBI Taxonomy" id="1126212"/>
    <lineage>
        <taxon>Eukaryota</taxon>
        <taxon>Fungi</taxon>
        <taxon>Dikarya</taxon>
        <taxon>Ascomycota</taxon>
        <taxon>Pezizomycotina</taxon>
        <taxon>Dothideomycetes</taxon>
        <taxon>Dothideomycetes incertae sedis</taxon>
        <taxon>Botryosphaeriales</taxon>
        <taxon>Botryosphaeriaceae</taxon>
        <taxon>Macrophomina</taxon>
    </lineage>
</organism>
<protein>
    <submittedName>
        <fullName evidence="2">Uncharacterized protein</fullName>
    </submittedName>
</protein>
<keyword evidence="1" id="KW-0472">Membrane</keyword>
<dbReference type="InParanoid" id="K2R9V3"/>
<evidence type="ECO:0000313" key="3">
    <source>
        <dbReference type="Proteomes" id="UP000007129"/>
    </source>
</evidence>